<keyword evidence="3" id="KW-0418">Kinase</keyword>
<reference evidence="6" key="1">
    <citation type="journal article" date="2017" name="Front. Plant Sci.">
        <title>Climate Clever Clovers: New Paradigm to Reduce the Environmental Footprint of Ruminants by Breeding Low Methanogenic Forages Utilizing Haplotype Variation.</title>
        <authorList>
            <person name="Kaur P."/>
            <person name="Appels R."/>
            <person name="Bayer P.E."/>
            <person name="Keeble-Gagnere G."/>
            <person name="Wang J."/>
            <person name="Hirakawa H."/>
            <person name="Shirasawa K."/>
            <person name="Vercoe P."/>
            <person name="Stefanova K."/>
            <person name="Durmic Z."/>
            <person name="Nichols P."/>
            <person name="Revell C."/>
            <person name="Isobe S.N."/>
            <person name="Edwards D."/>
            <person name="Erskine W."/>
        </authorList>
    </citation>
    <scope>NUCLEOTIDE SEQUENCE [LARGE SCALE GENOMIC DNA]</scope>
    <source>
        <strain evidence="6">cv. Daliak</strain>
    </source>
</reference>
<gene>
    <name evidence="5" type="ORF">TSUD_161520</name>
</gene>
<protein>
    <recommendedName>
        <fullName evidence="7">Protein kinase domain-containing protein</fullName>
    </recommendedName>
</protein>
<evidence type="ECO:0000313" key="5">
    <source>
        <dbReference type="EMBL" id="GAU27466.1"/>
    </source>
</evidence>
<keyword evidence="2" id="KW-0547">Nucleotide-binding</keyword>
<dbReference type="GO" id="GO:0016301">
    <property type="term" value="F:kinase activity"/>
    <property type="evidence" value="ECO:0007669"/>
    <property type="project" value="UniProtKB-KW"/>
</dbReference>
<sequence length="181" mass="20497">MICNCFGVLNWCKGKGEPADETHEQVKETKSFSYSSLRSATGDFHPSCKIGGGGYGVVYKAWKLKEENRLLELVDSEITDYDENEVYRFLVVALFCTQSTAQHRPTMKQVLQMLSKQVHLNEKALTEPGIYRWNTSVKTSGSSNETTLPSSQVIKHKNYDFQHQTSTQFSGTDIVTEVFPR</sequence>
<evidence type="ECO:0000256" key="4">
    <source>
        <dbReference type="ARBA" id="ARBA00022840"/>
    </source>
</evidence>
<evidence type="ECO:0000313" key="6">
    <source>
        <dbReference type="Proteomes" id="UP000242715"/>
    </source>
</evidence>
<dbReference type="Proteomes" id="UP000242715">
    <property type="component" value="Unassembled WGS sequence"/>
</dbReference>
<dbReference type="GO" id="GO:0005524">
    <property type="term" value="F:ATP binding"/>
    <property type="evidence" value="ECO:0007669"/>
    <property type="project" value="UniProtKB-KW"/>
</dbReference>
<keyword evidence="6" id="KW-1185">Reference proteome</keyword>
<organism evidence="5 6">
    <name type="scientific">Trifolium subterraneum</name>
    <name type="common">Subterranean clover</name>
    <dbReference type="NCBI Taxonomy" id="3900"/>
    <lineage>
        <taxon>Eukaryota</taxon>
        <taxon>Viridiplantae</taxon>
        <taxon>Streptophyta</taxon>
        <taxon>Embryophyta</taxon>
        <taxon>Tracheophyta</taxon>
        <taxon>Spermatophyta</taxon>
        <taxon>Magnoliopsida</taxon>
        <taxon>eudicotyledons</taxon>
        <taxon>Gunneridae</taxon>
        <taxon>Pentapetalae</taxon>
        <taxon>rosids</taxon>
        <taxon>fabids</taxon>
        <taxon>Fabales</taxon>
        <taxon>Fabaceae</taxon>
        <taxon>Papilionoideae</taxon>
        <taxon>50 kb inversion clade</taxon>
        <taxon>NPAAA clade</taxon>
        <taxon>Hologalegina</taxon>
        <taxon>IRL clade</taxon>
        <taxon>Trifolieae</taxon>
        <taxon>Trifolium</taxon>
    </lineage>
</organism>
<dbReference type="Gene3D" id="3.30.200.20">
    <property type="entry name" value="Phosphorylase Kinase, domain 1"/>
    <property type="match status" value="1"/>
</dbReference>
<name>A0A2Z6M5W7_TRISU</name>
<evidence type="ECO:0008006" key="7">
    <source>
        <dbReference type="Google" id="ProtNLM"/>
    </source>
</evidence>
<dbReference type="InterPro" id="IPR052059">
    <property type="entry name" value="CR_Ser/Thr_kinase"/>
</dbReference>
<dbReference type="InterPro" id="IPR011009">
    <property type="entry name" value="Kinase-like_dom_sf"/>
</dbReference>
<keyword evidence="1" id="KW-0808">Transferase</keyword>
<dbReference type="AlphaFoldDB" id="A0A2Z6M5W7"/>
<dbReference type="OrthoDB" id="4062651at2759"/>
<evidence type="ECO:0000256" key="1">
    <source>
        <dbReference type="ARBA" id="ARBA00022679"/>
    </source>
</evidence>
<dbReference type="EMBL" id="DF973354">
    <property type="protein sequence ID" value="GAU27466.1"/>
    <property type="molecule type" value="Genomic_DNA"/>
</dbReference>
<dbReference type="PANTHER" id="PTHR47973">
    <property type="entry name" value="CYSTEINE-RICH RECEPTOR-LIKE PROTEIN KINASE 3"/>
    <property type="match status" value="1"/>
</dbReference>
<evidence type="ECO:0000256" key="2">
    <source>
        <dbReference type="ARBA" id="ARBA00022741"/>
    </source>
</evidence>
<proteinExistence type="predicted"/>
<keyword evidence="4" id="KW-0067">ATP-binding</keyword>
<dbReference type="SUPFAM" id="SSF56112">
    <property type="entry name" value="Protein kinase-like (PK-like)"/>
    <property type="match status" value="1"/>
</dbReference>
<evidence type="ECO:0000256" key="3">
    <source>
        <dbReference type="ARBA" id="ARBA00022777"/>
    </source>
</evidence>
<accession>A0A2Z6M5W7</accession>